<protein>
    <submittedName>
        <fullName evidence="6">Alginate lyase</fullName>
    </submittedName>
</protein>
<reference evidence="6" key="1">
    <citation type="journal article" date="2021" name="Front. Microbiol.">
        <title>Comprehensive Comparative Genomics and Phenotyping of Methylobacterium Species.</title>
        <authorList>
            <person name="Alessa O."/>
            <person name="Ogura Y."/>
            <person name="Fujitani Y."/>
            <person name="Takami H."/>
            <person name="Hayashi T."/>
            <person name="Sahin N."/>
            <person name="Tani A."/>
        </authorList>
    </citation>
    <scope>NUCLEOTIDE SEQUENCE</scope>
    <source>
        <strain evidence="6">DSM 17168</strain>
    </source>
</reference>
<feature type="compositionally biased region" description="Basic and acidic residues" evidence="3">
    <location>
        <begin position="67"/>
        <end position="86"/>
    </location>
</feature>
<feature type="domain" description="Alginate lyase" evidence="5">
    <location>
        <begin position="64"/>
        <end position="305"/>
    </location>
</feature>
<feature type="signal peptide" evidence="4">
    <location>
        <begin position="1"/>
        <end position="23"/>
    </location>
</feature>
<comment type="caution">
    <text evidence="6">The sequence shown here is derived from an EMBL/GenBank/DDBJ whole genome shotgun (WGS) entry which is preliminary data.</text>
</comment>
<evidence type="ECO:0000256" key="2">
    <source>
        <dbReference type="ARBA" id="ARBA00023239"/>
    </source>
</evidence>
<feature type="chain" id="PRO_5045158960" evidence="4">
    <location>
        <begin position="24"/>
        <end position="383"/>
    </location>
</feature>
<dbReference type="Gene3D" id="1.50.10.100">
    <property type="entry name" value="Chondroitin AC/alginate lyase"/>
    <property type="match status" value="1"/>
</dbReference>
<dbReference type="SUPFAM" id="SSF48230">
    <property type="entry name" value="Chondroitin AC/alginate lyase"/>
    <property type="match status" value="1"/>
</dbReference>
<evidence type="ECO:0000256" key="1">
    <source>
        <dbReference type="ARBA" id="ARBA00022729"/>
    </source>
</evidence>
<dbReference type="Pfam" id="PF05426">
    <property type="entry name" value="Alginate_lyase"/>
    <property type="match status" value="1"/>
</dbReference>
<keyword evidence="2 6" id="KW-0456">Lyase</keyword>
<name>A0ABQ4SQE1_9HYPH</name>
<dbReference type="InterPro" id="IPR008397">
    <property type="entry name" value="Alginate_lyase_dom"/>
</dbReference>
<keyword evidence="7" id="KW-1185">Reference proteome</keyword>
<evidence type="ECO:0000256" key="3">
    <source>
        <dbReference type="SAM" id="MobiDB-lite"/>
    </source>
</evidence>
<reference evidence="6" key="2">
    <citation type="submission" date="2021-08" db="EMBL/GenBank/DDBJ databases">
        <authorList>
            <person name="Tani A."/>
            <person name="Ola A."/>
            <person name="Ogura Y."/>
            <person name="Katsura K."/>
            <person name="Hayashi T."/>
        </authorList>
    </citation>
    <scope>NUCLEOTIDE SEQUENCE</scope>
    <source>
        <strain evidence="6">DSM 17168</strain>
    </source>
</reference>
<organism evidence="6 7">
    <name type="scientific">Methylobacterium isbiliense</name>
    <dbReference type="NCBI Taxonomy" id="315478"/>
    <lineage>
        <taxon>Bacteria</taxon>
        <taxon>Pseudomonadati</taxon>
        <taxon>Pseudomonadota</taxon>
        <taxon>Alphaproteobacteria</taxon>
        <taxon>Hyphomicrobiales</taxon>
        <taxon>Methylobacteriaceae</taxon>
        <taxon>Methylobacterium</taxon>
    </lineage>
</organism>
<proteinExistence type="predicted"/>
<evidence type="ECO:0000256" key="4">
    <source>
        <dbReference type="SAM" id="SignalP"/>
    </source>
</evidence>
<accession>A0ABQ4SQE1</accession>
<feature type="region of interest" description="Disordered" evidence="3">
    <location>
        <begin position="63"/>
        <end position="86"/>
    </location>
</feature>
<sequence>MMRPLMTPLAVLACLGATLPGRAASPAVVSGFAVEGARALRGQPAGAAACPAPVEPVADMAGLQSRYDPKDPTQSRVSAERERHEADRGGRLMAFATALARLADQAVASRPANPDLARCALHQIAVWARRDALFAGSERNDELGRHQAVMTRAWHLANVAAVMLKVAPGPGGADGAASRAWMARLARSVMDEYGADNQWSRHGANHLYWAGVGVGLAGAVLNDPAMRDFAVAALRRGLDDIDANGALRKEMARGERALFYQHFAALALVVLVRYADANGIALDAAQETAFRRMLAFTAAGTRDPGKAQEIARARQLPTRDRQSLAWIDPVLPWLRPRDPDLAADLDALATEARARPAWHVWLGGNASAVLNPEGSPRPRSERP</sequence>
<dbReference type="RefSeq" id="WP_238241456.1">
    <property type="nucleotide sequence ID" value="NZ_BPQQ01000101.1"/>
</dbReference>
<evidence type="ECO:0000313" key="6">
    <source>
        <dbReference type="EMBL" id="GJE04085.1"/>
    </source>
</evidence>
<keyword evidence="1 4" id="KW-0732">Signal</keyword>
<dbReference type="Proteomes" id="UP001055153">
    <property type="component" value="Unassembled WGS sequence"/>
</dbReference>
<gene>
    <name evidence="6" type="primary">algL</name>
    <name evidence="6" type="ORF">GMJLKIPL_6045</name>
</gene>
<dbReference type="EMBL" id="BPQQ01000101">
    <property type="protein sequence ID" value="GJE04085.1"/>
    <property type="molecule type" value="Genomic_DNA"/>
</dbReference>
<evidence type="ECO:0000259" key="5">
    <source>
        <dbReference type="Pfam" id="PF05426"/>
    </source>
</evidence>
<dbReference type="GO" id="GO:0016829">
    <property type="term" value="F:lyase activity"/>
    <property type="evidence" value="ECO:0007669"/>
    <property type="project" value="UniProtKB-KW"/>
</dbReference>
<evidence type="ECO:0000313" key="7">
    <source>
        <dbReference type="Proteomes" id="UP001055153"/>
    </source>
</evidence>
<dbReference type="InterPro" id="IPR008929">
    <property type="entry name" value="Chondroitin_lyas"/>
</dbReference>